<protein>
    <recommendedName>
        <fullName evidence="1">Reverse transcriptase/retrotransposon-derived protein RNase H-like domain-containing protein</fullName>
    </recommendedName>
</protein>
<evidence type="ECO:0000259" key="1">
    <source>
        <dbReference type="Pfam" id="PF17919"/>
    </source>
</evidence>
<dbReference type="Ensembl" id="ENSPCLT00000024051.1">
    <property type="protein sequence ID" value="ENSPCLP00000018063.1"/>
    <property type="gene ID" value="ENSPCLG00000015100.1"/>
</dbReference>
<dbReference type="AlphaFoldDB" id="A0A669QIP1"/>
<dbReference type="PANTHER" id="PTHR33064">
    <property type="entry name" value="POL PROTEIN"/>
    <property type="match status" value="1"/>
</dbReference>
<evidence type="ECO:0000313" key="3">
    <source>
        <dbReference type="Proteomes" id="UP000472261"/>
    </source>
</evidence>
<dbReference type="SUPFAM" id="SSF56672">
    <property type="entry name" value="DNA/RNA polymerases"/>
    <property type="match status" value="1"/>
</dbReference>
<dbReference type="InterPro" id="IPR043128">
    <property type="entry name" value="Rev_trsase/Diguanyl_cyclase"/>
</dbReference>
<name>A0A669QIP1_PHACC</name>
<dbReference type="InterPro" id="IPR043502">
    <property type="entry name" value="DNA/RNA_pol_sf"/>
</dbReference>
<reference evidence="2" key="1">
    <citation type="submission" date="2025-08" db="UniProtKB">
        <authorList>
            <consortium name="Ensembl"/>
        </authorList>
    </citation>
    <scope>IDENTIFICATION</scope>
</reference>
<dbReference type="Gene3D" id="3.30.70.270">
    <property type="match status" value="1"/>
</dbReference>
<proteinExistence type="predicted"/>
<reference evidence="2" key="2">
    <citation type="submission" date="2025-09" db="UniProtKB">
        <authorList>
            <consortium name="Ensembl"/>
        </authorList>
    </citation>
    <scope>IDENTIFICATION</scope>
</reference>
<dbReference type="Gene3D" id="3.10.20.370">
    <property type="match status" value="1"/>
</dbReference>
<organism evidence="2 3">
    <name type="scientific">Phasianus colchicus</name>
    <name type="common">Common pheasant</name>
    <dbReference type="NCBI Taxonomy" id="9054"/>
    <lineage>
        <taxon>Eukaryota</taxon>
        <taxon>Metazoa</taxon>
        <taxon>Chordata</taxon>
        <taxon>Craniata</taxon>
        <taxon>Vertebrata</taxon>
        <taxon>Euteleostomi</taxon>
        <taxon>Archelosauria</taxon>
        <taxon>Archosauria</taxon>
        <taxon>Dinosauria</taxon>
        <taxon>Saurischia</taxon>
        <taxon>Theropoda</taxon>
        <taxon>Coelurosauria</taxon>
        <taxon>Aves</taxon>
        <taxon>Neognathae</taxon>
        <taxon>Galloanserae</taxon>
        <taxon>Galliformes</taxon>
        <taxon>Phasianidae</taxon>
        <taxon>Phasianinae</taxon>
        <taxon>Phasianus</taxon>
    </lineage>
</organism>
<feature type="domain" description="Reverse transcriptase/retrotransposon-derived protein RNase H-like" evidence="1">
    <location>
        <begin position="39"/>
        <end position="89"/>
    </location>
</feature>
<dbReference type="Pfam" id="PF17919">
    <property type="entry name" value="RT_RNaseH_2"/>
    <property type="match status" value="1"/>
</dbReference>
<keyword evidence="3" id="KW-1185">Reference proteome</keyword>
<dbReference type="InterPro" id="IPR041577">
    <property type="entry name" value="RT_RNaseH_2"/>
</dbReference>
<accession>A0A669QIP1</accession>
<dbReference type="Proteomes" id="UP000472261">
    <property type="component" value="Unplaced"/>
</dbReference>
<dbReference type="InterPro" id="IPR051320">
    <property type="entry name" value="Viral_Replic_Matur_Polypro"/>
</dbReference>
<dbReference type="PANTHER" id="PTHR33064:SF37">
    <property type="entry name" value="RIBONUCLEASE H"/>
    <property type="match status" value="1"/>
</dbReference>
<sequence>MRAFLGQAGFCRPWILGYSELIKPLTETTREQAVEPIPWTDELQTAFPSVKQALMSAPALGLPDYSKPFYLYVTEMSGHAKGVLTQKPAAAELVEKAPFTISFSEITNRLCRYASSSRVQIYACDCGSSIGMGGSVSDTEK</sequence>
<evidence type="ECO:0000313" key="2">
    <source>
        <dbReference type="Ensembl" id="ENSPCLP00000018063.1"/>
    </source>
</evidence>